<evidence type="ECO:0000259" key="4">
    <source>
        <dbReference type="Pfam" id="PF21761"/>
    </source>
</evidence>
<dbReference type="InterPro" id="IPR013328">
    <property type="entry name" value="6PGD_dom2"/>
</dbReference>
<evidence type="ECO:0000313" key="5">
    <source>
        <dbReference type="EMBL" id="OXR41218.1"/>
    </source>
</evidence>
<dbReference type="PANTHER" id="PTHR43580:SF2">
    <property type="entry name" value="CYTOKINE-LIKE NUCLEAR FACTOR N-PAC"/>
    <property type="match status" value="1"/>
</dbReference>
<gene>
    <name evidence="5" type="ORF">B7C42_06616</name>
</gene>
<feature type="domain" description="NADPH-dependent reductive aminase-like C-terminal" evidence="4">
    <location>
        <begin position="150"/>
        <end position="273"/>
    </location>
</feature>
<proteinExistence type="inferred from homology"/>
<sequence length="279" mass="29786">MGAALAARFLVSGVATTVWNRTASKAAPLSEAGAHVALDPEEALWRSAVCVVCVEDYSQVRDLLSRGVGRGENFHGRTIVNLTWGTVPEARDARDWVEMYGGRYLDGAILDYPANMGPNALVLYSGDKAAFDEHAELLSTIARPRFEGTDPAAANALGMAGALFHNIALAGFYEAAAYAAQHGIAARTLFDLTAEIGFDLCARAFSDGLNRIESDDYHTDQSTIGIHFDTTLVQEAGFAEIGQAGTLNKAVRDILESATSAGEGGLAMSALYRRFLQIH</sequence>
<evidence type="ECO:0000259" key="3">
    <source>
        <dbReference type="Pfam" id="PF03446"/>
    </source>
</evidence>
<dbReference type="Proteomes" id="UP000215506">
    <property type="component" value="Unassembled WGS sequence"/>
</dbReference>
<reference evidence="5 6" key="1">
    <citation type="submission" date="2017-07" db="EMBL/GenBank/DDBJ databases">
        <title>First draft Genome Sequence of Nocardia cerradoensis isolated from human infection.</title>
        <authorList>
            <person name="Carrasco G."/>
        </authorList>
    </citation>
    <scope>NUCLEOTIDE SEQUENCE [LARGE SCALE GENOMIC DNA]</scope>
    <source>
        <strain evidence="5 6">CNM20130759</strain>
    </source>
</reference>
<comment type="caution">
    <text evidence="5">The sequence shown here is derived from an EMBL/GenBank/DDBJ whole genome shotgun (WGS) entry which is preliminary data.</text>
</comment>
<comment type="similarity">
    <text evidence="1">Belongs to the HIBADH-related family.</text>
</comment>
<feature type="domain" description="6-phosphogluconate dehydrogenase NADP-binding" evidence="3">
    <location>
        <begin position="1"/>
        <end position="143"/>
    </location>
</feature>
<dbReference type="InterPro" id="IPR006115">
    <property type="entry name" value="6PGDH_NADP-bd"/>
</dbReference>
<dbReference type="PIRSF" id="PIRSF000103">
    <property type="entry name" value="HIBADH"/>
    <property type="match status" value="1"/>
</dbReference>
<evidence type="ECO:0000256" key="2">
    <source>
        <dbReference type="ARBA" id="ARBA00023002"/>
    </source>
</evidence>
<dbReference type="Gene3D" id="1.10.1040.10">
    <property type="entry name" value="N-(1-d-carboxylethyl)-l-norvaline Dehydrogenase, domain 2"/>
    <property type="match status" value="1"/>
</dbReference>
<keyword evidence="6" id="KW-1185">Reference proteome</keyword>
<evidence type="ECO:0000256" key="1">
    <source>
        <dbReference type="ARBA" id="ARBA00009080"/>
    </source>
</evidence>
<name>A0A231GXA8_9NOCA</name>
<organism evidence="5 6">
    <name type="scientific">Nocardia cerradoensis</name>
    <dbReference type="NCBI Taxonomy" id="85688"/>
    <lineage>
        <taxon>Bacteria</taxon>
        <taxon>Bacillati</taxon>
        <taxon>Actinomycetota</taxon>
        <taxon>Actinomycetes</taxon>
        <taxon>Mycobacteriales</taxon>
        <taxon>Nocardiaceae</taxon>
        <taxon>Nocardia</taxon>
    </lineage>
</organism>
<dbReference type="Gene3D" id="3.40.50.720">
    <property type="entry name" value="NAD(P)-binding Rossmann-like Domain"/>
    <property type="match status" value="1"/>
</dbReference>
<dbReference type="InterPro" id="IPR015815">
    <property type="entry name" value="HIBADH-related"/>
</dbReference>
<dbReference type="InterPro" id="IPR036291">
    <property type="entry name" value="NAD(P)-bd_dom_sf"/>
</dbReference>
<dbReference type="GO" id="GO:0050661">
    <property type="term" value="F:NADP binding"/>
    <property type="evidence" value="ECO:0007669"/>
    <property type="project" value="InterPro"/>
</dbReference>
<dbReference type="EMBL" id="NGAF01000021">
    <property type="protein sequence ID" value="OXR41218.1"/>
    <property type="molecule type" value="Genomic_DNA"/>
</dbReference>
<dbReference type="InterPro" id="IPR051265">
    <property type="entry name" value="HIBADH-related_NP60_sf"/>
</dbReference>
<dbReference type="SUPFAM" id="SSF51735">
    <property type="entry name" value="NAD(P)-binding Rossmann-fold domains"/>
    <property type="match status" value="1"/>
</dbReference>
<dbReference type="Pfam" id="PF21761">
    <property type="entry name" value="RedAm-like_C"/>
    <property type="match status" value="1"/>
</dbReference>
<dbReference type="AlphaFoldDB" id="A0A231GXA8"/>
<keyword evidence="2" id="KW-0560">Oxidoreductase</keyword>
<protein>
    <submittedName>
        <fullName evidence="5">Uncharacterized protein</fullName>
    </submittedName>
</protein>
<accession>A0A231GXA8</accession>
<dbReference type="Pfam" id="PF03446">
    <property type="entry name" value="NAD_binding_2"/>
    <property type="match status" value="1"/>
</dbReference>
<dbReference type="PANTHER" id="PTHR43580">
    <property type="entry name" value="OXIDOREDUCTASE GLYR1-RELATED"/>
    <property type="match status" value="1"/>
</dbReference>
<evidence type="ECO:0000313" key="6">
    <source>
        <dbReference type="Proteomes" id="UP000215506"/>
    </source>
</evidence>
<dbReference type="InterPro" id="IPR048666">
    <property type="entry name" value="RedAm-like_C"/>
</dbReference>
<dbReference type="GO" id="GO:0016491">
    <property type="term" value="F:oxidoreductase activity"/>
    <property type="evidence" value="ECO:0007669"/>
    <property type="project" value="UniProtKB-KW"/>
</dbReference>